<name>A0A7Y2Q083_9MICO</name>
<comment type="caution">
    <text evidence="1">The sequence shown here is derived from an EMBL/GenBank/DDBJ whole genome shotgun (WGS) entry which is preliminary data.</text>
</comment>
<reference evidence="1 2" key="1">
    <citation type="submission" date="2020-05" db="EMBL/GenBank/DDBJ databases">
        <title>MicrobeNet Type strains.</title>
        <authorList>
            <person name="Nicholson A.C."/>
        </authorList>
    </citation>
    <scope>NUCLEOTIDE SEQUENCE [LARGE SCALE GENOMIC DNA]</scope>
    <source>
        <strain evidence="1 2">JCM 14282</strain>
    </source>
</reference>
<keyword evidence="2" id="KW-1185">Reference proteome</keyword>
<dbReference type="Proteomes" id="UP000543598">
    <property type="component" value="Unassembled WGS sequence"/>
</dbReference>
<gene>
    <name evidence="1" type="ORF">HLA99_00500</name>
</gene>
<evidence type="ECO:0000313" key="1">
    <source>
        <dbReference type="EMBL" id="NNH02353.1"/>
    </source>
</evidence>
<organism evidence="1 2">
    <name type="scientific">Microbacterium ulmi</name>
    <dbReference type="NCBI Taxonomy" id="179095"/>
    <lineage>
        <taxon>Bacteria</taxon>
        <taxon>Bacillati</taxon>
        <taxon>Actinomycetota</taxon>
        <taxon>Actinomycetes</taxon>
        <taxon>Micrococcales</taxon>
        <taxon>Microbacteriaceae</taxon>
        <taxon>Microbacterium</taxon>
    </lineage>
</organism>
<dbReference type="RefSeq" id="WP_167040651.1">
    <property type="nucleotide sequence ID" value="NZ_BAAANA010000003.1"/>
</dbReference>
<sequence length="588" mass="60233">MPRLSTRTLVAVCGALLAVLVAGFAWVGVRAYLAKGELEALVPVAGDLVDAADARDLDRLGRAADTLASHASAAWTLTRDPAWGVAQAMPVLGPNFGAVRTVAANLSAVSTSAVGPMLELAADVQHDDDTEADGFDLALVERAQQPLAGAASALATADRELSGIHGDQLLAPLADGVSRLSSAIAQASPLVTSLSRAAEVLPGILGAEGARSILFVLQNPAEPRTGGGVTGAFALLEADDGRLSLVAQADSGVFPGRAEPIVPIPDSTVALYGDVVGRFVPNTSMPADFTLAARLASAWWQEHSGTAPDAVVSLDPRVLAALLEVTGPVTLADGSEVDSANLVQRVAVDAYFELDRDAQTEFQQGVTQTVLSHVMSGGIDILAWIEALAPVIDEGRLSVWSAHDDEQRLLADGALAGPAARHTAAGADGFALYLNDATAGKMGIFLEADAGIGSVECRPDGRRDVVVRVLLTNIAPADAGAEFPWWVTGGGLEGTEPGHIALDVTVAAPPGSFFGGVTRDGELAPSTNVVDAGFPSSLARVDIAPGGTTVVEARFTMADPRDVAPVLLTTPLLRDVSVDDAFSAACAG</sequence>
<proteinExistence type="predicted"/>
<dbReference type="Pfam" id="PF13196">
    <property type="entry name" value="DUF4012"/>
    <property type="match status" value="1"/>
</dbReference>
<dbReference type="InterPro" id="IPR025101">
    <property type="entry name" value="DUF4012"/>
</dbReference>
<accession>A0A7Y2Q083</accession>
<protein>
    <submittedName>
        <fullName evidence="1">DUF4012 domain-containing protein</fullName>
    </submittedName>
</protein>
<dbReference type="EMBL" id="JABEMB010000001">
    <property type="protein sequence ID" value="NNH02353.1"/>
    <property type="molecule type" value="Genomic_DNA"/>
</dbReference>
<evidence type="ECO:0000313" key="2">
    <source>
        <dbReference type="Proteomes" id="UP000543598"/>
    </source>
</evidence>
<dbReference type="AlphaFoldDB" id="A0A7Y2Q083"/>